<feature type="compositionally biased region" description="Low complexity" evidence="1">
    <location>
        <begin position="379"/>
        <end position="392"/>
    </location>
</feature>
<name>A0A9R0DLD6_SPOFR</name>
<dbReference type="GeneID" id="118265261"/>
<gene>
    <name evidence="3 4" type="primary">LOC118265261</name>
</gene>
<keyword evidence="2" id="KW-1185">Reference proteome</keyword>
<proteinExistence type="predicted"/>
<sequence length="392" mass="43287">MGKRSRTEPSEYESLAKKFKKLEEKLLRARRKDRHTPRRRLSSTSSSSSCTSCSSSGSSAGPRRSPAARSQPYQEQFCIEGVPTIDYVPQPSTSAAPHVAPPPQPPQCVVAPPPAVPSPPPTPPPGSTVADAIPDSQVIPQITDEVMQLLGEDPTQKRVYGNDIQPDLAVRLQHMATSGLSKETRKELSDKFLIPANCTLIDAPLLNPEIKAAVSETVHKRDKGIEHKQKQIASAITCIAEALTLLISHEQNASPTELIKLLMDAQKILCDCQNSDSLVRRNFILFNMKKEIKDQLQATKIDKFLFGAELAETLKAAKAITKTGDDMKPMPPKQPAKKVINPKVQKNHLNWRAPPQSHRSKGTQRRKEPALRNQHETSSRQSSRPAASRSRR</sequence>
<dbReference type="PANTHER" id="PTHR34239">
    <property type="entry name" value="APPLE DOMAIN-CONTAINING PROTEIN"/>
    <property type="match status" value="1"/>
</dbReference>
<feature type="compositionally biased region" description="Pro residues" evidence="1">
    <location>
        <begin position="99"/>
        <end position="126"/>
    </location>
</feature>
<organism evidence="2 4">
    <name type="scientific">Spodoptera frugiperda</name>
    <name type="common">Fall armyworm</name>
    <dbReference type="NCBI Taxonomy" id="7108"/>
    <lineage>
        <taxon>Eukaryota</taxon>
        <taxon>Metazoa</taxon>
        <taxon>Ecdysozoa</taxon>
        <taxon>Arthropoda</taxon>
        <taxon>Hexapoda</taxon>
        <taxon>Insecta</taxon>
        <taxon>Pterygota</taxon>
        <taxon>Neoptera</taxon>
        <taxon>Endopterygota</taxon>
        <taxon>Lepidoptera</taxon>
        <taxon>Glossata</taxon>
        <taxon>Ditrysia</taxon>
        <taxon>Noctuoidea</taxon>
        <taxon>Noctuidae</taxon>
        <taxon>Amphipyrinae</taxon>
        <taxon>Spodoptera</taxon>
    </lineage>
</organism>
<evidence type="ECO:0000313" key="3">
    <source>
        <dbReference type="RefSeq" id="XP_035433960.2"/>
    </source>
</evidence>
<feature type="region of interest" description="Disordered" evidence="1">
    <location>
        <begin position="26"/>
        <end position="76"/>
    </location>
</feature>
<feature type="region of interest" description="Disordered" evidence="1">
    <location>
        <begin position="323"/>
        <end position="392"/>
    </location>
</feature>
<protein>
    <submittedName>
        <fullName evidence="3 4">Formin-like protein</fullName>
    </submittedName>
</protein>
<evidence type="ECO:0000313" key="2">
    <source>
        <dbReference type="Proteomes" id="UP000829999"/>
    </source>
</evidence>
<reference evidence="3 4" key="1">
    <citation type="submission" date="2025-04" db="UniProtKB">
        <authorList>
            <consortium name="RefSeq"/>
        </authorList>
    </citation>
    <scope>IDENTIFICATION</scope>
    <source>
        <tissue evidence="3 4">Whole larval tissue</tissue>
    </source>
</reference>
<evidence type="ECO:0000313" key="4">
    <source>
        <dbReference type="RefSeq" id="XP_050549222.1"/>
    </source>
</evidence>
<dbReference type="OrthoDB" id="7701249at2759"/>
<dbReference type="RefSeq" id="XP_035433960.2">
    <property type="nucleotide sequence ID" value="XM_035578067.2"/>
</dbReference>
<accession>A0A9R0DLD6</accession>
<evidence type="ECO:0000256" key="1">
    <source>
        <dbReference type="SAM" id="MobiDB-lite"/>
    </source>
</evidence>
<feature type="compositionally biased region" description="Basic residues" evidence="1">
    <location>
        <begin position="28"/>
        <end position="41"/>
    </location>
</feature>
<dbReference type="Proteomes" id="UP000829999">
    <property type="component" value="Chromosome 4"/>
</dbReference>
<feature type="region of interest" description="Disordered" evidence="1">
    <location>
        <begin position="88"/>
        <end position="130"/>
    </location>
</feature>
<dbReference type="PANTHER" id="PTHR34239:SF2">
    <property type="entry name" value="TRANSPOSABLE ELEMENT P TRANSPOSASE_THAP9 CONSERVED DOMAIN-CONTAINING PROTEIN"/>
    <property type="match status" value="1"/>
</dbReference>
<feature type="compositionally biased region" description="Basic and acidic residues" evidence="1">
    <location>
        <begin position="365"/>
        <end position="378"/>
    </location>
</feature>
<feature type="compositionally biased region" description="Low complexity" evidence="1">
    <location>
        <begin position="42"/>
        <end position="70"/>
    </location>
</feature>
<dbReference type="AlphaFoldDB" id="A0A9R0DLD6"/>
<dbReference type="RefSeq" id="XP_050549222.1">
    <property type="nucleotide sequence ID" value="XM_050693265.1"/>
</dbReference>